<dbReference type="GO" id="GO:0033202">
    <property type="term" value="C:DNA helicase complex"/>
    <property type="evidence" value="ECO:0007669"/>
    <property type="project" value="TreeGrafter"/>
</dbReference>
<dbReference type="InterPro" id="IPR014016">
    <property type="entry name" value="UvrD-like_ATP-bd"/>
</dbReference>
<organism evidence="14 15">
    <name type="scientific">Niallia endozanthoxylica</name>
    <dbReference type="NCBI Taxonomy" id="2036016"/>
    <lineage>
        <taxon>Bacteria</taxon>
        <taxon>Bacillati</taxon>
        <taxon>Bacillota</taxon>
        <taxon>Bacilli</taxon>
        <taxon>Bacillales</taxon>
        <taxon>Bacillaceae</taxon>
        <taxon>Niallia</taxon>
    </lineage>
</organism>
<sequence>MRTAKQGNQLIDLDNTNRSSYQRIYEEGKKGHLECPVCSEKVRLFLGIDKDPYFQHLHTKSPNCKDQETEVQSTTDIETEINGFRIPANRVITMTKNSGTRFKSAKAIAHLPPFITKDKAMSTIHSPYIKALLKANIYLDDNQAEAVIHSNGALLVLAGAGSGKTRVLTARTAYLLTEQKVQANRIMLVTFTAKAAAEMKTRLLNYPNVSKSQINGLVTGTFHSIFYRILAYHYPEKWNSKRLLNIEWQRRQILKDAGRELDLEEKEFAYDAALQQIGYWKNSLVTPEQVKTETSWDEKVLFLYERYENFKKEKALFDFDDMLIGCYQLFQEEPLLLERYQNRFDYFLIDEFQDVNKVQYELIKLLSDKKKNVCVVGDDDQSIYAFRGSDPQYIRYFERDFPKADVVLLSENYRSSHSIVEAANKIIAQNKQRRPKQMHAQFTNNYAPVLFFPEDEEEEATMIITDIREKIASGADPGDFAILFRTNTASRAVFERLTTSSLPFKIDQDIDSFYERFIIKSMLSFLKLSLNEDDQHAIANILPTLFLKQTVLTDLKAESILNDCTLLECIGRIKTNFSFQEKKLKKAVPIIRSLTAKTPLAAIEKIEKELGFQEFLKKRGNEGNQWDKGSDDIRDLKVAAKNFTSIHEFLEHADHMAAMNKEMKQQSKQRKNAVTLSTIHRAKGLEYKIVYVIGTVDGSIPHDYALDSLRAGDSEPLEEERRLLYVAVTRAQEKLFLSVPQNRRGKKASPSRFLTSIRY</sequence>
<dbReference type="PANTHER" id="PTHR11070:SF2">
    <property type="entry name" value="ATP-DEPENDENT DNA HELICASE SRS2"/>
    <property type="match status" value="1"/>
</dbReference>
<evidence type="ECO:0000313" key="14">
    <source>
        <dbReference type="EMBL" id="KAA9027589.1"/>
    </source>
</evidence>
<comment type="similarity">
    <text evidence="1">Belongs to the helicase family. UvrD subfamily.</text>
</comment>
<dbReference type="CDD" id="cd17932">
    <property type="entry name" value="DEXQc_UvrD"/>
    <property type="match status" value="1"/>
</dbReference>
<evidence type="ECO:0000256" key="5">
    <source>
        <dbReference type="ARBA" id="ARBA00022840"/>
    </source>
</evidence>
<evidence type="ECO:0000313" key="15">
    <source>
        <dbReference type="Proteomes" id="UP000326671"/>
    </source>
</evidence>
<dbReference type="CDD" id="cd18807">
    <property type="entry name" value="SF1_C_UvrD"/>
    <property type="match status" value="1"/>
</dbReference>
<dbReference type="InterPro" id="IPR014017">
    <property type="entry name" value="DNA_helicase_UvrD-like_C"/>
</dbReference>
<accession>A0A5J5HZF1</accession>
<dbReference type="InterPro" id="IPR027417">
    <property type="entry name" value="P-loop_NTPase"/>
</dbReference>
<feature type="binding site" evidence="11">
    <location>
        <begin position="158"/>
        <end position="165"/>
    </location>
    <ligand>
        <name>ATP</name>
        <dbReference type="ChEBI" id="CHEBI:30616"/>
    </ligand>
</feature>
<dbReference type="GO" id="GO:0000725">
    <property type="term" value="P:recombinational repair"/>
    <property type="evidence" value="ECO:0007669"/>
    <property type="project" value="TreeGrafter"/>
</dbReference>
<keyword evidence="4 11" id="KW-0347">Helicase</keyword>
<dbReference type="PROSITE" id="PS51217">
    <property type="entry name" value="UVRD_HELICASE_CTER"/>
    <property type="match status" value="1"/>
</dbReference>
<proteinExistence type="inferred from homology"/>
<feature type="domain" description="UvrD-like helicase C-terminal" evidence="13">
    <location>
        <begin position="417"/>
        <end position="684"/>
    </location>
</feature>
<comment type="catalytic activity">
    <reaction evidence="8">
        <text>Couples ATP hydrolysis with the unwinding of duplex DNA by translocating in the 3'-5' direction.</text>
        <dbReference type="EC" id="5.6.2.4"/>
    </reaction>
</comment>
<dbReference type="OrthoDB" id="9810135at2"/>
<dbReference type="Pfam" id="PF13361">
    <property type="entry name" value="UvrD_C"/>
    <property type="match status" value="1"/>
</dbReference>
<dbReference type="Gene3D" id="3.40.50.300">
    <property type="entry name" value="P-loop containing nucleotide triphosphate hydrolases"/>
    <property type="match status" value="2"/>
</dbReference>
<evidence type="ECO:0000256" key="7">
    <source>
        <dbReference type="ARBA" id="ARBA00023235"/>
    </source>
</evidence>
<evidence type="ECO:0000256" key="10">
    <source>
        <dbReference type="ARBA" id="ARBA00048988"/>
    </source>
</evidence>
<dbReference type="SUPFAM" id="SSF52540">
    <property type="entry name" value="P-loop containing nucleoside triphosphate hydrolases"/>
    <property type="match status" value="1"/>
</dbReference>
<reference evidence="14 15" key="1">
    <citation type="submission" date="2019-09" db="EMBL/GenBank/DDBJ databases">
        <title>Whole genome sequences of isolates from the Mars Exploration Rovers.</title>
        <authorList>
            <person name="Seuylemezian A."/>
            <person name="Vaishampayan P."/>
        </authorList>
    </citation>
    <scope>NUCLEOTIDE SEQUENCE [LARGE SCALE GENOMIC DNA]</scope>
    <source>
        <strain evidence="14 15">MER_TA_151</strain>
    </source>
</reference>
<dbReference type="GO" id="GO:0016887">
    <property type="term" value="F:ATP hydrolysis activity"/>
    <property type="evidence" value="ECO:0007669"/>
    <property type="project" value="RHEA"/>
</dbReference>
<evidence type="ECO:0000256" key="3">
    <source>
        <dbReference type="ARBA" id="ARBA00022801"/>
    </source>
</evidence>
<dbReference type="GO" id="GO:0043138">
    <property type="term" value="F:3'-5' DNA helicase activity"/>
    <property type="evidence" value="ECO:0007669"/>
    <property type="project" value="UniProtKB-EC"/>
</dbReference>
<dbReference type="PROSITE" id="PS51198">
    <property type="entry name" value="UVRD_HELICASE_ATP_BIND"/>
    <property type="match status" value="1"/>
</dbReference>
<gene>
    <name evidence="14" type="ORF">F4V44_06205</name>
</gene>
<evidence type="ECO:0000256" key="11">
    <source>
        <dbReference type="PROSITE-ProRule" id="PRU00560"/>
    </source>
</evidence>
<comment type="catalytic activity">
    <reaction evidence="10">
        <text>ATP + H2O = ADP + phosphate + H(+)</text>
        <dbReference type="Rhea" id="RHEA:13065"/>
        <dbReference type="ChEBI" id="CHEBI:15377"/>
        <dbReference type="ChEBI" id="CHEBI:15378"/>
        <dbReference type="ChEBI" id="CHEBI:30616"/>
        <dbReference type="ChEBI" id="CHEBI:43474"/>
        <dbReference type="ChEBI" id="CHEBI:456216"/>
        <dbReference type="EC" id="5.6.2.4"/>
    </reaction>
</comment>
<dbReference type="PANTHER" id="PTHR11070">
    <property type="entry name" value="UVRD / RECB / PCRA DNA HELICASE FAMILY MEMBER"/>
    <property type="match status" value="1"/>
</dbReference>
<dbReference type="InterPro" id="IPR000212">
    <property type="entry name" value="DNA_helicase_UvrD/REP"/>
</dbReference>
<dbReference type="AlphaFoldDB" id="A0A5J5HZF1"/>
<evidence type="ECO:0000256" key="9">
    <source>
        <dbReference type="ARBA" id="ARBA00034808"/>
    </source>
</evidence>
<dbReference type="Gene3D" id="1.10.486.10">
    <property type="entry name" value="PCRA, domain 4"/>
    <property type="match status" value="1"/>
</dbReference>
<evidence type="ECO:0000256" key="1">
    <source>
        <dbReference type="ARBA" id="ARBA00009922"/>
    </source>
</evidence>
<evidence type="ECO:0000256" key="4">
    <source>
        <dbReference type="ARBA" id="ARBA00022806"/>
    </source>
</evidence>
<evidence type="ECO:0000256" key="2">
    <source>
        <dbReference type="ARBA" id="ARBA00022741"/>
    </source>
</evidence>
<dbReference type="GO" id="GO:0003677">
    <property type="term" value="F:DNA binding"/>
    <property type="evidence" value="ECO:0007669"/>
    <property type="project" value="UniProtKB-KW"/>
</dbReference>
<comment type="caution">
    <text evidence="14">The sequence shown here is derived from an EMBL/GenBank/DDBJ whole genome shotgun (WGS) entry which is preliminary data.</text>
</comment>
<dbReference type="EC" id="5.6.2.4" evidence="9"/>
<keyword evidence="5 11" id="KW-0067">ATP-binding</keyword>
<name>A0A5J5HZF1_9BACI</name>
<dbReference type="EMBL" id="VYKL01000013">
    <property type="protein sequence ID" value="KAA9027589.1"/>
    <property type="molecule type" value="Genomic_DNA"/>
</dbReference>
<dbReference type="RefSeq" id="WP_150439126.1">
    <property type="nucleotide sequence ID" value="NZ_VYKL01000013.1"/>
</dbReference>
<keyword evidence="2 11" id="KW-0547">Nucleotide-binding</keyword>
<protein>
    <recommendedName>
        <fullName evidence="9">DNA 3'-5' helicase</fullName>
        <ecNumber evidence="9">5.6.2.4</ecNumber>
    </recommendedName>
</protein>
<keyword evidence="7" id="KW-0413">Isomerase</keyword>
<dbReference type="GO" id="GO:0005829">
    <property type="term" value="C:cytosol"/>
    <property type="evidence" value="ECO:0007669"/>
    <property type="project" value="TreeGrafter"/>
</dbReference>
<evidence type="ECO:0000256" key="6">
    <source>
        <dbReference type="ARBA" id="ARBA00023125"/>
    </source>
</evidence>
<evidence type="ECO:0000259" key="13">
    <source>
        <dbReference type="PROSITE" id="PS51217"/>
    </source>
</evidence>
<keyword evidence="3 11" id="KW-0378">Hydrolase</keyword>
<dbReference type="Gene3D" id="1.10.10.160">
    <property type="match status" value="1"/>
</dbReference>
<dbReference type="Proteomes" id="UP000326671">
    <property type="component" value="Unassembled WGS sequence"/>
</dbReference>
<dbReference type="Pfam" id="PF00580">
    <property type="entry name" value="UvrD-helicase"/>
    <property type="match status" value="1"/>
</dbReference>
<dbReference type="GO" id="GO:0005524">
    <property type="term" value="F:ATP binding"/>
    <property type="evidence" value="ECO:0007669"/>
    <property type="project" value="UniProtKB-UniRule"/>
</dbReference>
<dbReference type="InterPro" id="IPR013986">
    <property type="entry name" value="DExx_box_DNA_helicase_dom_sf"/>
</dbReference>
<evidence type="ECO:0000259" key="12">
    <source>
        <dbReference type="PROSITE" id="PS51198"/>
    </source>
</evidence>
<keyword evidence="15" id="KW-1185">Reference proteome</keyword>
<evidence type="ECO:0000256" key="8">
    <source>
        <dbReference type="ARBA" id="ARBA00034617"/>
    </source>
</evidence>
<keyword evidence="6" id="KW-0238">DNA-binding</keyword>
<feature type="domain" description="UvrD-like helicase ATP-binding" evidence="12">
    <location>
        <begin position="137"/>
        <end position="416"/>
    </location>
</feature>